<protein>
    <recommendedName>
        <fullName evidence="3">Protein OSCP1</fullName>
    </recommendedName>
</protein>
<dbReference type="OrthoDB" id="2157380at2759"/>
<accession>A0A8J5XLI2</accession>
<evidence type="ECO:0008006" key="3">
    <source>
        <dbReference type="Google" id="ProtNLM"/>
    </source>
</evidence>
<dbReference type="PANTHER" id="PTHR21439:SF0">
    <property type="entry name" value="PROTEIN OSCP1"/>
    <property type="match status" value="1"/>
</dbReference>
<dbReference type="Proteomes" id="UP000751190">
    <property type="component" value="Unassembled WGS sequence"/>
</dbReference>
<dbReference type="Pfam" id="PF10188">
    <property type="entry name" value="Oscp1"/>
    <property type="match status" value="1"/>
</dbReference>
<dbReference type="GO" id="GO:0005737">
    <property type="term" value="C:cytoplasm"/>
    <property type="evidence" value="ECO:0007669"/>
    <property type="project" value="TreeGrafter"/>
</dbReference>
<evidence type="ECO:0000313" key="2">
    <source>
        <dbReference type="Proteomes" id="UP000751190"/>
    </source>
</evidence>
<reference evidence="1" key="1">
    <citation type="submission" date="2021-05" db="EMBL/GenBank/DDBJ databases">
        <title>The genome of the haptophyte Pavlova lutheri (Diacronema luteri, Pavlovales) - a model for lipid biosynthesis in eukaryotic algae.</title>
        <authorList>
            <person name="Hulatt C.J."/>
            <person name="Posewitz M.C."/>
        </authorList>
    </citation>
    <scope>NUCLEOTIDE SEQUENCE</scope>
    <source>
        <strain evidence="1">NIVA-4/92</strain>
    </source>
</reference>
<gene>
    <name evidence="1" type="ORF">KFE25_008644</name>
</gene>
<dbReference type="AlphaFoldDB" id="A0A8J5XLI2"/>
<dbReference type="InterPro" id="IPR019332">
    <property type="entry name" value="OSCP1"/>
</dbReference>
<sequence>MPILITNMGGEMVYILEQRLEAQNVPKDKGQRVMADVTRTMYNASFVGELFKPQEIYSVASVRQVFDRLAHSSIMRLNEASMDKLFDLMLMGFKYQLLSCSYPAEMLQVTLNHLRALQSKVGDAQVGMLVAAAEERVHQVYSTMGVGEWECLRRSLCSFFQGRKVKVSLFLQDGIQRNDGTIVVNVKGVLPPGVAVPGTTRTYGADGREKRTHAFAHPLAAELTLSPPMEQRVCELGGNLYSKERTLPAAETQTSMPLPSTLLPPPAVPPPPVPDSTEKANGILAGERTSAAKGELNLLASLISSEAAPAAPFKINLFPDSLDKPGGSTGGGRVKTITIDLKGKDGGARRHDLDVLISGMDVSTREAREAEPDDLLALMDQAGSK</sequence>
<dbReference type="GO" id="GO:0005886">
    <property type="term" value="C:plasma membrane"/>
    <property type="evidence" value="ECO:0007669"/>
    <property type="project" value="TreeGrafter"/>
</dbReference>
<dbReference type="EMBL" id="JAGTXO010000001">
    <property type="protein sequence ID" value="KAG8470223.1"/>
    <property type="molecule type" value="Genomic_DNA"/>
</dbReference>
<dbReference type="PANTHER" id="PTHR21439">
    <property type="entry name" value="OXIDORED-NITRO DOMAIN-CONTAINING PROTEIN"/>
    <property type="match status" value="1"/>
</dbReference>
<dbReference type="OMA" id="NGAYMAN"/>
<keyword evidence="2" id="KW-1185">Reference proteome</keyword>
<proteinExistence type="predicted"/>
<evidence type="ECO:0000313" key="1">
    <source>
        <dbReference type="EMBL" id="KAG8470223.1"/>
    </source>
</evidence>
<organism evidence="1 2">
    <name type="scientific">Diacronema lutheri</name>
    <name type="common">Unicellular marine alga</name>
    <name type="synonym">Monochrysis lutheri</name>
    <dbReference type="NCBI Taxonomy" id="2081491"/>
    <lineage>
        <taxon>Eukaryota</taxon>
        <taxon>Haptista</taxon>
        <taxon>Haptophyta</taxon>
        <taxon>Pavlovophyceae</taxon>
        <taxon>Pavlovales</taxon>
        <taxon>Pavlovaceae</taxon>
        <taxon>Diacronema</taxon>
    </lineage>
</organism>
<name>A0A8J5XLI2_DIALT</name>
<comment type="caution">
    <text evidence="1">The sequence shown here is derived from an EMBL/GenBank/DDBJ whole genome shotgun (WGS) entry which is preliminary data.</text>
</comment>